<proteinExistence type="predicted"/>
<name>A0A6C0DF11_9ZZZZ</name>
<dbReference type="AlphaFoldDB" id="A0A6C0DF11"/>
<protein>
    <submittedName>
        <fullName evidence="1">Uncharacterized protein</fullName>
    </submittedName>
</protein>
<dbReference type="EMBL" id="MN739589">
    <property type="protein sequence ID" value="QHT14774.1"/>
    <property type="molecule type" value="Genomic_DNA"/>
</dbReference>
<accession>A0A6C0DF11</accession>
<reference evidence="1" key="1">
    <citation type="journal article" date="2020" name="Nature">
        <title>Giant virus diversity and host interactions through global metagenomics.</title>
        <authorList>
            <person name="Schulz F."/>
            <person name="Roux S."/>
            <person name="Paez-Espino D."/>
            <person name="Jungbluth S."/>
            <person name="Walsh D.A."/>
            <person name="Denef V.J."/>
            <person name="McMahon K.D."/>
            <person name="Konstantinidis K.T."/>
            <person name="Eloe-Fadrosh E.A."/>
            <person name="Kyrpides N.C."/>
            <person name="Woyke T."/>
        </authorList>
    </citation>
    <scope>NUCLEOTIDE SEQUENCE</scope>
    <source>
        <strain evidence="1">GVMAG-M-3300023174-141</strain>
    </source>
</reference>
<organism evidence="1">
    <name type="scientific">viral metagenome</name>
    <dbReference type="NCBI Taxonomy" id="1070528"/>
    <lineage>
        <taxon>unclassified sequences</taxon>
        <taxon>metagenomes</taxon>
        <taxon>organismal metagenomes</taxon>
    </lineage>
</organism>
<evidence type="ECO:0000313" key="1">
    <source>
        <dbReference type="EMBL" id="QHT14774.1"/>
    </source>
</evidence>
<sequence length="166" mass="19782">MEPSERLELSLIQNGLISPHIMIDLSYRFEWERISTLRVPYMDEVITNEPGHLIFDGYFYIEDGAVPLQRIICTREGDFHVEIYEKKTLEDTSEYGPYDEEEGGAICFFPTAIIELRYRVLQKIETRDDRIKVEQQILELEKDMFEREEECFRKRMGFKTHNTKST</sequence>